<gene>
    <name evidence="7" type="ORF">SAMN03080610_00585</name>
</gene>
<sequence length="719" mass="79399">MAHSLAPENKPAYLAPMNDISSFPPRAAKRPHEITRHGHTRNDPYHWLRADNWQEVMRDPSVLDPEIRAYLEAENAWFSAQMADTEKLQEKLFTEMKGRIKEDDSSVPAPDGPYSYAVRYIEGGQHPLFVRQKRSGGEETILLDGNALAEGHAYFKIAGAAHSPDHSRLAWAFDDAGSEFYTLHIRNVETGEDIADVIPDTSGGAVWAADNTHLFYVRLDANHRPSKVFRHKLGTAVTEDVLVYEEADPGFFVGLGATHSRNFILIDCHTHETSETRLIPADRPEAEPVLIAPRRDGVEYYVDEADGTLFIRTNSGDAKDFQILTAPVASPSPENWQPLVGHVPGRLLLSHALFARHLVRLEREAGLPRIVVRRLENGEEHEIAFAEEAYSLGLDPGYEFDTTTIRFSYSSPTTPSRVFDYDMESRTRTLLKEQEVPSGHDPAKYVSRRIIAKAPDGEEVPVSLLYRADTPLDGSAPCLLYGYGSYGIAIPAGFSVTRLSLVDRGFIYAIAHIRGGKDKGFAWYEEGKRAKKANTFTDFIAAGEHLVAEGFTKRGQIVAHGGSAGGMLMGAVANMAPDLFGGVIADVPFVDVLNTMLDDTLPLTPPEWPEWGNPVESAADYQTILAYSPYDNVTAQAYPPLLAMAGLTDPRVTYWEPAKWVAKLRETKTDDNLLLLRTNMDAGHGGASGRFDALKEVAIEYAFALKVMGLTEKAPLPAV</sequence>
<dbReference type="PANTHER" id="PTHR11757">
    <property type="entry name" value="PROTEASE FAMILY S9A OLIGOPEPTIDASE"/>
    <property type="match status" value="1"/>
</dbReference>
<dbReference type="Pfam" id="PF00326">
    <property type="entry name" value="Peptidase_S9"/>
    <property type="match status" value="1"/>
</dbReference>
<dbReference type="PANTHER" id="PTHR11757:SF19">
    <property type="entry name" value="PROLYL ENDOPEPTIDASE-LIKE"/>
    <property type="match status" value="1"/>
</dbReference>
<feature type="domain" description="Peptidase S9A N-terminal" evidence="6">
    <location>
        <begin position="25"/>
        <end position="434"/>
    </location>
</feature>
<dbReference type="InterPro" id="IPR051543">
    <property type="entry name" value="Serine_Peptidase_S9A"/>
</dbReference>
<keyword evidence="4" id="KW-0720">Serine protease</keyword>
<dbReference type="Proteomes" id="UP000199347">
    <property type="component" value="Unassembled WGS sequence"/>
</dbReference>
<organism evidence="7 8">
    <name type="scientific">Afifella marina DSM 2698</name>
    <dbReference type="NCBI Taxonomy" id="1120955"/>
    <lineage>
        <taxon>Bacteria</taxon>
        <taxon>Pseudomonadati</taxon>
        <taxon>Pseudomonadota</taxon>
        <taxon>Alphaproteobacteria</taxon>
        <taxon>Hyphomicrobiales</taxon>
        <taxon>Afifellaceae</taxon>
        <taxon>Afifella</taxon>
    </lineage>
</organism>
<dbReference type="InterPro" id="IPR029058">
    <property type="entry name" value="AB_hydrolase_fold"/>
</dbReference>
<keyword evidence="2" id="KW-0645">Protease</keyword>
<dbReference type="STRING" id="1120955.SAMN03080610_00585"/>
<accession>A0A1G5MEV1</accession>
<dbReference type="InterPro" id="IPR001375">
    <property type="entry name" value="Peptidase_S9_cat"/>
</dbReference>
<evidence type="ECO:0000256" key="2">
    <source>
        <dbReference type="ARBA" id="ARBA00022670"/>
    </source>
</evidence>
<evidence type="ECO:0000259" key="6">
    <source>
        <dbReference type="Pfam" id="PF02897"/>
    </source>
</evidence>
<dbReference type="Gene3D" id="3.40.50.1820">
    <property type="entry name" value="alpha/beta hydrolase"/>
    <property type="match status" value="1"/>
</dbReference>
<evidence type="ECO:0000313" key="7">
    <source>
        <dbReference type="EMBL" id="SCZ23682.1"/>
    </source>
</evidence>
<dbReference type="GO" id="GO:0006508">
    <property type="term" value="P:proteolysis"/>
    <property type="evidence" value="ECO:0007669"/>
    <property type="project" value="UniProtKB-KW"/>
</dbReference>
<protein>
    <submittedName>
        <fullName evidence="7">Oligopeptidase B</fullName>
    </submittedName>
</protein>
<dbReference type="InterPro" id="IPR002471">
    <property type="entry name" value="Pept_S9_AS"/>
</dbReference>
<keyword evidence="8" id="KW-1185">Reference proteome</keyword>
<evidence type="ECO:0000313" key="8">
    <source>
        <dbReference type="Proteomes" id="UP000199347"/>
    </source>
</evidence>
<dbReference type="Gene3D" id="2.130.10.120">
    <property type="entry name" value="Prolyl oligopeptidase, N-terminal domain"/>
    <property type="match status" value="1"/>
</dbReference>
<dbReference type="InterPro" id="IPR023302">
    <property type="entry name" value="Pept_S9A_N"/>
</dbReference>
<evidence type="ECO:0000256" key="1">
    <source>
        <dbReference type="ARBA" id="ARBA00005228"/>
    </source>
</evidence>
<dbReference type="PROSITE" id="PS00708">
    <property type="entry name" value="PRO_ENDOPEP_SER"/>
    <property type="match status" value="1"/>
</dbReference>
<keyword evidence="3" id="KW-0378">Hydrolase</keyword>
<evidence type="ECO:0000256" key="4">
    <source>
        <dbReference type="ARBA" id="ARBA00022825"/>
    </source>
</evidence>
<proteinExistence type="inferred from homology"/>
<name>A0A1G5MEV1_AFIMA</name>
<dbReference type="SUPFAM" id="SSF50993">
    <property type="entry name" value="Peptidase/esterase 'gauge' domain"/>
    <property type="match status" value="1"/>
</dbReference>
<dbReference type="Pfam" id="PF02897">
    <property type="entry name" value="Peptidase_S9_N"/>
    <property type="match status" value="1"/>
</dbReference>
<dbReference type="SUPFAM" id="SSF53474">
    <property type="entry name" value="alpha/beta-Hydrolases"/>
    <property type="match status" value="1"/>
</dbReference>
<reference evidence="7 8" key="1">
    <citation type="submission" date="2016-10" db="EMBL/GenBank/DDBJ databases">
        <authorList>
            <person name="de Groot N.N."/>
        </authorList>
    </citation>
    <scope>NUCLEOTIDE SEQUENCE [LARGE SCALE GENOMIC DNA]</scope>
    <source>
        <strain evidence="7 8">DSM 2698</strain>
    </source>
</reference>
<feature type="domain" description="Peptidase S9 prolyl oligopeptidase catalytic" evidence="5">
    <location>
        <begin position="494"/>
        <end position="709"/>
    </location>
</feature>
<evidence type="ECO:0000259" key="5">
    <source>
        <dbReference type="Pfam" id="PF00326"/>
    </source>
</evidence>
<dbReference type="GO" id="GO:0004252">
    <property type="term" value="F:serine-type endopeptidase activity"/>
    <property type="evidence" value="ECO:0007669"/>
    <property type="project" value="InterPro"/>
</dbReference>
<dbReference type="PRINTS" id="PR00862">
    <property type="entry name" value="PROLIGOPTASE"/>
</dbReference>
<dbReference type="EMBL" id="FMVW01000001">
    <property type="protein sequence ID" value="SCZ23682.1"/>
    <property type="molecule type" value="Genomic_DNA"/>
</dbReference>
<dbReference type="InterPro" id="IPR002470">
    <property type="entry name" value="Peptidase_S9A"/>
</dbReference>
<dbReference type="AlphaFoldDB" id="A0A1G5MEV1"/>
<comment type="similarity">
    <text evidence="1">Belongs to the peptidase S9A family.</text>
</comment>
<evidence type="ECO:0000256" key="3">
    <source>
        <dbReference type="ARBA" id="ARBA00022801"/>
    </source>
</evidence>